<dbReference type="InterPro" id="IPR004843">
    <property type="entry name" value="Calcineurin-like_PHP"/>
</dbReference>
<dbReference type="Proteomes" id="UP001595533">
    <property type="component" value="Unassembled WGS sequence"/>
</dbReference>
<evidence type="ECO:0000256" key="1">
    <source>
        <dbReference type="ARBA" id="ARBA00022729"/>
    </source>
</evidence>
<dbReference type="PANTHER" id="PTHR22953:SF153">
    <property type="entry name" value="PURPLE ACID PHOSPHATASE"/>
    <property type="match status" value="1"/>
</dbReference>
<dbReference type="EMBL" id="JBHRTS010000001">
    <property type="protein sequence ID" value="MFC3193093.1"/>
    <property type="molecule type" value="Genomic_DNA"/>
</dbReference>
<evidence type="ECO:0000256" key="2">
    <source>
        <dbReference type="SAM" id="SignalP"/>
    </source>
</evidence>
<feature type="domain" description="Purple acid phosphatase N-terminal" evidence="4">
    <location>
        <begin position="38"/>
        <end position="116"/>
    </location>
</feature>
<dbReference type="Pfam" id="PF16656">
    <property type="entry name" value="Pur_ac_phosph_N"/>
    <property type="match status" value="1"/>
</dbReference>
<evidence type="ECO:0000313" key="5">
    <source>
        <dbReference type="EMBL" id="MFC3193093.1"/>
    </source>
</evidence>
<evidence type="ECO:0000259" key="3">
    <source>
        <dbReference type="Pfam" id="PF00149"/>
    </source>
</evidence>
<evidence type="ECO:0000259" key="4">
    <source>
        <dbReference type="Pfam" id="PF16656"/>
    </source>
</evidence>
<keyword evidence="6" id="KW-1185">Reference proteome</keyword>
<dbReference type="InterPro" id="IPR029052">
    <property type="entry name" value="Metallo-depent_PP-like"/>
</dbReference>
<proteinExistence type="predicted"/>
<dbReference type="InterPro" id="IPR008963">
    <property type="entry name" value="Purple_acid_Pase-like_N"/>
</dbReference>
<organism evidence="5 6">
    <name type="scientific">Marinicella sediminis</name>
    <dbReference type="NCBI Taxonomy" id="1792834"/>
    <lineage>
        <taxon>Bacteria</taxon>
        <taxon>Pseudomonadati</taxon>
        <taxon>Pseudomonadota</taxon>
        <taxon>Gammaproteobacteria</taxon>
        <taxon>Lysobacterales</taxon>
        <taxon>Marinicellaceae</taxon>
        <taxon>Marinicella</taxon>
    </lineage>
</organism>
<dbReference type="InterPro" id="IPR015914">
    <property type="entry name" value="PAPs_N"/>
</dbReference>
<keyword evidence="1 2" id="KW-0732">Signal</keyword>
<dbReference type="PANTHER" id="PTHR22953">
    <property type="entry name" value="ACID PHOSPHATASE RELATED"/>
    <property type="match status" value="1"/>
</dbReference>
<evidence type="ECO:0000313" key="6">
    <source>
        <dbReference type="Proteomes" id="UP001595533"/>
    </source>
</evidence>
<name>A0ABV7J8V0_9GAMM</name>
<comment type="caution">
    <text evidence="5">The sequence shown here is derived from an EMBL/GenBank/DDBJ whole genome shotgun (WGS) entry which is preliminary data.</text>
</comment>
<feature type="domain" description="Calcineurin-like phosphoesterase" evidence="3">
    <location>
        <begin position="127"/>
        <end position="331"/>
    </location>
</feature>
<sequence>MRPTAQFNLFTTLMMLALQMLPINHAIANDLLRGPYLQNQSPSELTIRWRTSQAVNSRLWWGKNQGELTHQSGADSLTTEHSLTITGLTPATVYHYAIGYDQTLLAGNDPTHFFTTPPMHGETSPVRFWVLGDSGTGNNDALAVRDAYLQYSTQQPTHLWFMLGDNAYPLGTDEEYQSAVFDMYPQILRQSTLWPTIGNHDAANADSVTGTGVYYELFTLPHQANSTGHGIGADSGTEAYYSFNYANIHFIILDSDETLPSFRQAQLDWLQSDLMLNQADWTIAMWHHPPYTKGSHDSDIESRHLHMREHILPVLESHGVDLVLGGHSHSYERSWLIDGHYGHSNTFDTDHIVNDGSGNPHIDTAYVKPPAGVMSHQGTVYVVAGSSGKTSSTQGVAHPAMRNIEALRELGSMVVEINGLSLTAQFLRADGQIEDLFTVIKNDALFNNSFDD</sequence>
<dbReference type="Pfam" id="PF00149">
    <property type="entry name" value="Metallophos"/>
    <property type="match status" value="1"/>
</dbReference>
<dbReference type="SUPFAM" id="SSF49363">
    <property type="entry name" value="Purple acid phosphatase, N-terminal domain"/>
    <property type="match status" value="1"/>
</dbReference>
<reference evidence="6" key="1">
    <citation type="journal article" date="2019" name="Int. J. Syst. Evol. Microbiol.">
        <title>The Global Catalogue of Microorganisms (GCM) 10K type strain sequencing project: providing services to taxonomists for standard genome sequencing and annotation.</title>
        <authorList>
            <consortium name="The Broad Institute Genomics Platform"/>
            <consortium name="The Broad Institute Genome Sequencing Center for Infectious Disease"/>
            <person name="Wu L."/>
            <person name="Ma J."/>
        </authorList>
    </citation>
    <scope>NUCLEOTIDE SEQUENCE [LARGE SCALE GENOMIC DNA]</scope>
    <source>
        <strain evidence="6">KCTC 42953</strain>
    </source>
</reference>
<feature type="chain" id="PRO_5045061849" evidence="2">
    <location>
        <begin position="29"/>
        <end position="452"/>
    </location>
</feature>
<dbReference type="SUPFAM" id="SSF56300">
    <property type="entry name" value="Metallo-dependent phosphatases"/>
    <property type="match status" value="1"/>
</dbReference>
<dbReference type="InterPro" id="IPR039331">
    <property type="entry name" value="PAPs-like"/>
</dbReference>
<protein>
    <submittedName>
        <fullName evidence="5">Metallophosphoesterase</fullName>
    </submittedName>
</protein>
<dbReference type="Gene3D" id="2.60.40.380">
    <property type="entry name" value="Purple acid phosphatase-like, N-terminal"/>
    <property type="match status" value="1"/>
</dbReference>
<accession>A0ABV7J8V0</accession>
<feature type="signal peptide" evidence="2">
    <location>
        <begin position="1"/>
        <end position="28"/>
    </location>
</feature>
<dbReference type="RefSeq" id="WP_198538069.1">
    <property type="nucleotide sequence ID" value="NZ_JBHRTS010000001.1"/>
</dbReference>
<dbReference type="Gene3D" id="3.60.21.10">
    <property type="match status" value="1"/>
</dbReference>
<gene>
    <name evidence="5" type="ORF">ACFODZ_02450</name>
</gene>